<accession>A0A1M6DXU2</accession>
<evidence type="ECO:0000256" key="1">
    <source>
        <dbReference type="SAM" id="MobiDB-lite"/>
    </source>
</evidence>
<reference evidence="3" key="1">
    <citation type="submission" date="2016-11" db="EMBL/GenBank/DDBJ databases">
        <authorList>
            <person name="Varghese N."/>
            <person name="Submissions S."/>
        </authorList>
    </citation>
    <scope>NUCLEOTIDE SEQUENCE [LARGE SCALE GENOMIC DNA]</scope>
    <source>
        <strain evidence="3">DSM 3071</strain>
    </source>
</reference>
<evidence type="ECO:0000313" key="2">
    <source>
        <dbReference type="EMBL" id="SHI77838.1"/>
    </source>
</evidence>
<keyword evidence="3" id="KW-1185">Reference proteome</keyword>
<dbReference type="EMBL" id="FQXK01000040">
    <property type="protein sequence ID" value="SHI77838.1"/>
    <property type="molecule type" value="Genomic_DNA"/>
</dbReference>
<dbReference type="Proteomes" id="UP000184278">
    <property type="component" value="Unassembled WGS sequence"/>
</dbReference>
<feature type="region of interest" description="Disordered" evidence="1">
    <location>
        <begin position="153"/>
        <end position="183"/>
    </location>
</feature>
<name>A0A1M6DXU2_BUTFI</name>
<protein>
    <recommendedName>
        <fullName evidence="4">Lipoprotein</fullName>
    </recommendedName>
</protein>
<dbReference type="PROSITE" id="PS51257">
    <property type="entry name" value="PROKAR_LIPOPROTEIN"/>
    <property type="match status" value="1"/>
</dbReference>
<gene>
    <name evidence="2" type="ORF">SAMN02745229_03605</name>
</gene>
<feature type="compositionally biased region" description="Low complexity" evidence="1">
    <location>
        <begin position="173"/>
        <end position="183"/>
    </location>
</feature>
<evidence type="ECO:0000313" key="3">
    <source>
        <dbReference type="Proteomes" id="UP000184278"/>
    </source>
</evidence>
<dbReference type="RefSeq" id="WP_073389825.1">
    <property type="nucleotide sequence ID" value="NZ_FQXK01000040.1"/>
</dbReference>
<evidence type="ECO:0008006" key="4">
    <source>
        <dbReference type="Google" id="ProtNLM"/>
    </source>
</evidence>
<organism evidence="2 3">
    <name type="scientific">Butyrivibrio fibrisolvens DSM 3071</name>
    <dbReference type="NCBI Taxonomy" id="1121131"/>
    <lineage>
        <taxon>Bacteria</taxon>
        <taxon>Bacillati</taxon>
        <taxon>Bacillota</taxon>
        <taxon>Clostridia</taxon>
        <taxon>Lachnospirales</taxon>
        <taxon>Lachnospiraceae</taxon>
        <taxon>Butyrivibrio</taxon>
    </lineage>
</organism>
<dbReference type="OrthoDB" id="9796558at2"/>
<proteinExistence type="predicted"/>
<sequence length="183" mass="20065">MNFIKRNITILSILLVSVIGLCGCGKNSELESYKTSMKTFFTEVSDCNDAMNSIDPNADDAPAQLLTYIDKLNASFATMATLEVPSEFKAAEGLADEAADNMAKAAISYHEAYDGEFNAQAESTASQYYERAFVRVQYIVSILHGEIPEGEGVTVTTQEAGQIDPVEEGTTEQQQQQQQQQQQ</sequence>
<dbReference type="AlphaFoldDB" id="A0A1M6DXU2"/>